<evidence type="ECO:0000256" key="2">
    <source>
        <dbReference type="ARBA" id="ARBA00022840"/>
    </source>
</evidence>
<accession>A0A495JS63</accession>
<dbReference type="EMBL" id="RBKT01000001">
    <property type="protein sequence ID" value="RKR91813.1"/>
    <property type="molecule type" value="Genomic_DNA"/>
</dbReference>
<dbReference type="InterPro" id="IPR036388">
    <property type="entry name" value="WH-like_DNA-bd_sf"/>
</dbReference>
<dbReference type="PRINTS" id="PR00038">
    <property type="entry name" value="HTHLUXR"/>
</dbReference>
<proteinExistence type="predicted"/>
<dbReference type="OrthoDB" id="5476461at2"/>
<dbReference type="CDD" id="cd06170">
    <property type="entry name" value="LuxR_C_like"/>
    <property type="match status" value="1"/>
</dbReference>
<dbReference type="Pfam" id="PF13191">
    <property type="entry name" value="AAA_16"/>
    <property type="match status" value="1"/>
</dbReference>
<dbReference type="SUPFAM" id="SSF46894">
    <property type="entry name" value="C-terminal effector domain of the bipartite response regulators"/>
    <property type="match status" value="1"/>
</dbReference>
<dbReference type="SMART" id="SM00421">
    <property type="entry name" value="HTH_LUXR"/>
    <property type="match status" value="1"/>
</dbReference>
<evidence type="ECO:0000313" key="5">
    <source>
        <dbReference type="EMBL" id="RKR91813.1"/>
    </source>
</evidence>
<dbReference type="SUPFAM" id="SSF52540">
    <property type="entry name" value="P-loop containing nucleoside triphosphate hydrolases"/>
    <property type="match status" value="1"/>
</dbReference>
<dbReference type="AlphaFoldDB" id="A0A495JS63"/>
<keyword evidence="2" id="KW-0067">ATP-binding</keyword>
<dbReference type="PANTHER" id="PTHR16305:SF35">
    <property type="entry name" value="TRANSCRIPTIONAL ACTIVATOR DOMAIN"/>
    <property type="match status" value="1"/>
</dbReference>
<dbReference type="GO" id="GO:0004016">
    <property type="term" value="F:adenylate cyclase activity"/>
    <property type="evidence" value="ECO:0007669"/>
    <property type="project" value="TreeGrafter"/>
</dbReference>
<dbReference type="Proteomes" id="UP000277671">
    <property type="component" value="Unassembled WGS sequence"/>
</dbReference>
<dbReference type="Pfam" id="PF00196">
    <property type="entry name" value="GerE"/>
    <property type="match status" value="1"/>
</dbReference>
<dbReference type="InterPro" id="IPR003593">
    <property type="entry name" value="AAA+_ATPase"/>
</dbReference>
<evidence type="ECO:0000256" key="3">
    <source>
        <dbReference type="SAM" id="MobiDB-lite"/>
    </source>
</evidence>
<dbReference type="GO" id="GO:0005737">
    <property type="term" value="C:cytoplasm"/>
    <property type="evidence" value="ECO:0007669"/>
    <property type="project" value="TreeGrafter"/>
</dbReference>
<feature type="domain" description="HTH luxR-type" evidence="4">
    <location>
        <begin position="932"/>
        <end position="997"/>
    </location>
</feature>
<evidence type="ECO:0000313" key="6">
    <source>
        <dbReference type="Proteomes" id="UP000277671"/>
    </source>
</evidence>
<name>A0A495JS63_9ACTN</name>
<organism evidence="5 6">
    <name type="scientific">Micromonospora pisi</name>
    <dbReference type="NCBI Taxonomy" id="589240"/>
    <lineage>
        <taxon>Bacteria</taxon>
        <taxon>Bacillati</taxon>
        <taxon>Actinomycetota</taxon>
        <taxon>Actinomycetes</taxon>
        <taxon>Micromonosporales</taxon>
        <taxon>Micromonosporaceae</taxon>
        <taxon>Micromonospora</taxon>
    </lineage>
</organism>
<dbReference type="Gene3D" id="1.10.10.10">
    <property type="entry name" value="Winged helix-like DNA-binding domain superfamily/Winged helix DNA-binding domain"/>
    <property type="match status" value="1"/>
</dbReference>
<dbReference type="GO" id="GO:0003677">
    <property type="term" value="F:DNA binding"/>
    <property type="evidence" value="ECO:0007669"/>
    <property type="project" value="InterPro"/>
</dbReference>
<dbReference type="InterPro" id="IPR011990">
    <property type="entry name" value="TPR-like_helical_dom_sf"/>
</dbReference>
<dbReference type="Gene3D" id="1.25.40.10">
    <property type="entry name" value="Tetratricopeptide repeat domain"/>
    <property type="match status" value="1"/>
</dbReference>
<keyword evidence="1" id="KW-0547">Nucleotide-binding</keyword>
<protein>
    <submittedName>
        <fullName evidence="5">Regulatory LuxR family protein</fullName>
    </submittedName>
</protein>
<dbReference type="PROSITE" id="PS50043">
    <property type="entry name" value="HTH_LUXR_2"/>
    <property type="match status" value="1"/>
</dbReference>
<keyword evidence="6" id="KW-1185">Reference proteome</keyword>
<evidence type="ECO:0000256" key="1">
    <source>
        <dbReference type="ARBA" id="ARBA00022741"/>
    </source>
</evidence>
<evidence type="ECO:0000259" key="4">
    <source>
        <dbReference type="PROSITE" id="PS50043"/>
    </source>
</evidence>
<reference evidence="5 6" key="1">
    <citation type="submission" date="2018-10" db="EMBL/GenBank/DDBJ databases">
        <title>Sequencing the genomes of 1000 actinobacteria strains.</title>
        <authorList>
            <person name="Klenk H.-P."/>
        </authorList>
    </citation>
    <scope>NUCLEOTIDE SEQUENCE [LARGE SCALE GENOMIC DNA]</scope>
    <source>
        <strain evidence="5 6">DSM 45175</strain>
    </source>
</reference>
<dbReference type="SMART" id="SM00382">
    <property type="entry name" value="AAA"/>
    <property type="match status" value="1"/>
</dbReference>
<dbReference type="InterPro" id="IPR041664">
    <property type="entry name" value="AAA_16"/>
</dbReference>
<dbReference type="GO" id="GO:0006355">
    <property type="term" value="P:regulation of DNA-templated transcription"/>
    <property type="evidence" value="ECO:0007669"/>
    <property type="project" value="InterPro"/>
</dbReference>
<dbReference type="InterPro" id="IPR016032">
    <property type="entry name" value="Sig_transdc_resp-reg_C-effctor"/>
</dbReference>
<feature type="region of interest" description="Disordered" evidence="3">
    <location>
        <begin position="920"/>
        <end position="939"/>
    </location>
</feature>
<comment type="caution">
    <text evidence="5">The sequence shown here is derived from an EMBL/GenBank/DDBJ whole genome shotgun (WGS) entry which is preliminary data.</text>
</comment>
<sequence>MLGPVENTAVSPVFVGRGPELAELIRSVQAAEAGTPQALLLRGEAGVGKTRLVEELLHTLKAGVAVTAIGGCVEVGGEGLPFAPFSAALRSLWQQLPDEVSAASAGQKELLARLMPELGSSGPFGQGDDDNARLFELTARILERLASNRLVVLVVEDLHWADASTRHLLGYLLRTKRNGRLLIIATYRSDDIHRRHPLRRLLAEVDRLRTVRRIEIPRFTRVEVLKQLSGILGASPDPALLNEIFDRSDGNAFFVEELARSYVERARVGLDDLRDLLLVRLEALPEGSQRIVRIAAESGTAVGYPLLKAVTGLPEDELIEALRNAVLAQILVPARDGSGYGFRHALVREAVSDSLLPGERALINRRYAEALEADASLVRVEELMTRLARHWYDAHDDVKALQMSVSASVEARNRYAYAEQLRLLERAMELWDRVSDQVRGELRPLGHPEAYPTRVSASDGVGVRYVDLLAAATVAARQSGDHDRALNLVRSALELIPPKRDPLPAAWFWTQRSLLVQELNRGDGWQELRKARDLVDGHPPSVVHADVLVHVANWGAKHRPGPESLLDAERAVDYATQVDSEELELHARITRCWLKAETDVDGTSLAELYEARGRAEELGSVSVVGRANQNLPSTLEGMGHSEEAVAAAEHGVEVCRSLGLAETEAWVQSNRSLSLFSLGRWPESDAALDEAAAVAQSYKVRGIIAMRQSYNLLVRGDVEAAASHLALSRRLLGTEDLQPQLVVSLTHYGMEIAARQGRLTDARAEFLRADAAGLTAGPVRYALPMLRAAAAFEADARGTTAPAEAGAAVLAAVHGAAARLRAVFPIDHAFDRMVLAELRRAEGADDPALWAEVVAAFESLERPYELAIAHLGQGRALLGVHQRRTEAADQLTRAHRIAGRLGARLLNLDIEALAHRAGLTLTDSPPAGSPTGESTSLGLTPRESEVLRLVATGYSNRRIAEELYISQKTASTHVSNILAKLGASGRTEAAAMAHRLGLLIG</sequence>
<gene>
    <name evidence="5" type="ORF">BDK92_6232</name>
</gene>
<dbReference type="Gene3D" id="3.40.50.300">
    <property type="entry name" value="P-loop containing nucleotide triphosphate hydrolases"/>
    <property type="match status" value="1"/>
</dbReference>
<dbReference type="PANTHER" id="PTHR16305">
    <property type="entry name" value="TESTICULAR SOLUBLE ADENYLYL CYCLASE"/>
    <property type="match status" value="1"/>
</dbReference>
<dbReference type="InterPro" id="IPR027417">
    <property type="entry name" value="P-loop_NTPase"/>
</dbReference>
<dbReference type="InterPro" id="IPR000792">
    <property type="entry name" value="Tscrpt_reg_LuxR_C"/>
</dbReference>
<dbReference type="GO" id="GO:0005524">
    <property type="term" value="F:ATP binding"/>
    <property type="evidence" value="ECO:0007669"/>
    <property type="project" value="UniProtKB-KW"/>
</dbReference>